<dbReference type="InterPro" id="IPR000680">
    <property type="entry name" value="Borrelia_lipo"/>
</dbReference>
<geneLocation type="plasmid" evidence="9">
    <name>unnamed</name>
</geneLocation>
<organism evidence="9">
    <name type="scientific">Borrelia coriaceae ATCC 43381</name>
    <dbReference type="NCBI Taxonomy" id="1408429"/>
    <lineage>
        <taxon>Bacteria</taxon>
        <taxon>Pseudomonadati</taxon>
        <taxon>Spirochaetota</taxon>
        <taxon>Spirochaetia</taxon>
        <taxon>Spirochaetales</taxon>
        <taxon>Borreliaceae</taxon>
        <taxon>Borrelia</taxon>
    </lineage>
</organism>
<reference evidence="9" key="1">
    <citation type="submission" date="2013-04" db="EMBL/GenBank/DDBJ databases">
        <title>Comparative Genomics of Relapsing Fever Spirochetes.</title>
        <authorList>
            <person name="Schwan T.G."/>
            <person name="Raffel S.J."/>
            <person name="Porcella S.F."/>
            <person name="Martens C.A."/>
            <person name="Bruno D.P."/>
            <person name="Ricklefs S.M."/>
            <person name="Barbian K.B."/>
        </authorList>
    </citation>
    <scope>NUCLEOTIDE SEQUENCE</scope>
    <source>
        <strain evidence="9">Co53</strain>
        <plasmid evidence="9">unnamed</plasmid>
    </source>
</reference>
<evidence type="ECO:0000256" key="5">
    <source>
        <dbReference type="ARBA" id="ARBA00023139"/>
    </source>
</evidence>
<protein>
    <recommendedName>
        <fullName evidence="8">Variable large protein</fullName>
    </recommendedName>
</protein>
<evidence type="ECO:0000256" key="1">
    <source>
        <dbReference type="ARBA" id="ARBA00003932"/>
    </source>
</evidence>
<sequence length="247" mass="26320">MKINIKNISIKSICATLFISLFLSCNNGVIEELQKEKTFLSSLMDVGRSAENTFYSFMSLISDTLGFRVTADKSKKDVGEHFKKLAEGIDQAIKELLPIADKTIQSDEQSGKEENLSRLNVKVQEAKVTLEKLKGHISSLESIGDTSKVGEVGGSQQGAKPADEELKKAYNALKGIVEIARAQQVDEPKKNDLVIIDTSKIGGTTPEHGARVLATVADAGQEAGSGAAKIVSAVSGEAILAAIVSSQ</sequence>
<proteinExistence type="predicted"/>
<keyword evidence="4 8" id="KW-0472">Membrane</keyword>
<dbReference type="EMBL" id="CP005773">
    <property type="protein sequence ID" value="AHH11794.1"/>
    <property type="molecule type" value="Genomic_DNA"/>
</dbReference>
<comment type="function">
    <text evidence="1 8">The Vlp and Vsp proteins are antigenically distinct proteins, only one vlp or vsp gene is transcriptionally active at any one time. Switching between these genes is a mechanism of host immune response evasion.</text>
</comment>
<dbReference type="Pfam" id="PF00921">
    <property type="entry name" value="Lipoprotein_2"/>
    <property type="match status" value="1"/>
</dbReference>
<evidence type="ECO:0000256" key="6">
    <source>
        <dbReference type="ARBA" id="ARBA00023237"/>
    </source>
</evidence>
<keyword evidence="7 8" id="KW-0449">Lipoprotein</keyword>
<keyword evidence="5 8" id="KW-0564">Palmitate</keyword>
<gene>
    <name evidence="9" type="ORF">BCO_0114605</name>
</gene>
<dbReference type="AlphaFoldDB" id="W5SX83"/>
<dbReference type="HOGENOM" id="CLU_054711_2_0_12"/>
<dbReference type="GO" id="GO:0009279">
    <property type="term" value="C:cell outer membrane"/>
    <property type="evidence" value="ECO:0007669"/>
    <property type="project" value="UniProtKB-SubCell"/>
</dbReference>
<evidence type="ECO:0000256" key="7">
    <source>
        <dbReference type="ARBA" id="ARBA00023288"/>
    </source>
</evidence>
<evidence type="ECO:0000256" key="2">
    <source>
        <dbReference type="ARBA" id="ARBA00004459"/>
    </source>
</evidence>
<evidence type="ECO:0000313" key="9">
    <source>
        <dbReference type="EMBL" id="AHH11794.1"/>
    </source>
</evidence>
<evidence type="ECO:0000256" key="4">
    <source>
        <dbReference type="ARBA" id="ARBA00023136"/>
    </source>
</evidence>
<dbReference type="SUPFAM" id="SSF74748">
    <property type="entry name" value="Variable surface antigen VlsE"/>
    <property type="match status" value="1"/>
</dbReference>
<keyword evidence="6 8" id="KW-0998">Cell outer membrane</keyword>
<accession>W5SX83</accession>
<evidence type="ECO:0000256" key="8">
    <source>
        <dbReference type="RuleBase" id="RU363105"/>
    </source>
</evidence>
<keyword evidence="9" id="KW-0614">Plasmid</keyword>
<comment type="subcellular location">
    <subcellularLocation>
        <location evidence="2 8">Cell outer membrane</location>
        <topology evidence="2 8">Lipid-anchor</topology>
    </subcellularLocation>
</comment>
<evidence type="ECO:0000256" key="3">
    <source>
        <dbReference type="ARBA" id="ARBA00022729"/>
    </source>
</evidence>
<name>W5SX83_9SPIR</name>
<dbReference type="PROSITE" id="PS51257">
    <property type="entry name" value="PROKAR_LIPOPROTEIN"/>
    <property type="match status" value="1"/>
</dbReference>
<keyword evidence="3" id="KW-0732">Signal</keyword>